<keyword evidence="3" id="KW-1185">Reference proteome</keyword>
<protein>
    <submittedName>
        <fullName evidence="2">Uncharacterized protein</fullName>
    </submittedName>
</protein>
<dbReference type="Proteomes" id="UP001476247">
    <property type="component" value="Unassembled WGS sequence"/>
</dbReference>
<comment type="caution">
    <text evidence="2">The sequence shown here is derived from an EMBL/GenBank/DDBJ whole genome shotgun (WGS) entry which is preliminary data.</text>
</comment>
<organism evidence="2 3">
    <name type="scientific">Helicostylum pulchrum</name>
    <dbReference type="NCBI Taxonomy" id="562976"/>
    <lineage>
        <taxon>Eukaryota</taxon>
        <taxon>Fungi</taxon>
        <taxon>Fungi incertae sedis</taxon>
        <taxon>Mucoromycota</taxon>
        <taxon>Mucoromycotina</taxon>
        <taxon>Mucoromycetes</taxon>
        <taxon>Mucorales</taxon>
        <taxon>Mucorineae</taxon>
        <taxon>Mucoraceae</taxon>
        <taxon>Helicostylum</taxon>
    </lineage>
</organism>
<reference evidence="2 3" key="1">
    <citation type="submission" date="2024-04" db="EMBL/GenBank/DDBJ databases">
        <title>genome sequences of Mucor flavus KT1a and Helicostylum pulchrum KT1b strains isolation_sourced from the surface of a dry-aged beef.</title>
        <authorList>
            <person name="Toyotome T."/>
            <person name="Hosono M."/>
            <person name="Torimaru M."/>
            <person name="Fukuda K."/>
            <person name="Mikami N."/>
        </authorList>
    </citation>
    <scope>NUCLEOTIDE SEQUENCE [LARGE SCALE GENOMIC DNA]</scope>
    <source>
        <strain evidence="2 3">KT1b</strain>
    </source>
</reference>
<accession>A0ABP9XRQ4</accession>
<evidence type="ECO:0000313" key="3">
    <source>
        <dbReference type="Proteomes" id="UP001476247"/>
    </source>
</evidence>
<name>A0ABP9XRQ4_9FUNG</name>
<feature type="region of interest" description="Disordered" evidence="1">
    <location>
        <begin position="43"/>
        <end position="67"/>
    </location>
</feature>
<gene>
    <name evidence="2" type="ORF">HPULCUR_002830</name>
</gene>
<sequence>MYLRKLRLHMQQVEINALRGSDNPSELETSFYFAHKLPLITQRNLSPENPTFHQGQNDTSPQNQTVT</sequence>
<dbReference type="EMBL" id="BAABUJ010000008">
    <property type="protein sequence ID" value="GAA5797446.1"/>
    <property type="molecule type" value="Genomic_DNA"/>
</dbReference>
<evidence type="ECO:0000313" key="2">
    <source>
        <dbReference type="EMBL" id="GAA5797446.1"/>
    </source>
</evidence>
<evidence type="ECO:0000256" key="1">
    <source>
        <dbReference type="SAM" id="MobiDB-lite"/>
    </source>
</evidence>
<proteinExistence type="predicted"/>